<reference evidence="2" key="1">
    <citation type="submission" date="2021-02" db="EMBL/GenBank/DDBJ databases">
        <authorList>
            <person name="Nowell W R."/>
        </authorList>
    </citation>
    <scope>NUCLEOTIDE SEQUENCE</scope>
</reference>
<dbReference type="Proteomes" id="UP000663865">
    <property type="component" value="Unassembled WGS sequence"/>
</dbReference>
<dbReference type="Proteomes" id="UP000663872">
    <property type="component" value="Unassembled WGS sequence"/>
</dbReference>
<dbReference type="Proteomes" id="UP000663825">
    <property type="component" value="Unassembled WGS sequence"/>
</dbReference>
<dbReference type="Proteomes" id="UP000663862">
    <property type="component" value="Unassembled WGS sequence"/>
</dbReference>
<dbReference type="EMBL" id="CAJOBS010000256">
    <property type="protein sequence ID" value="CAF4536418.1"/>
    <property type="molecule type" value="Genomic_DNA"/>
</dbReference>
<dbReference type="EMBL" id="CAJOBO010000844">
    <property type="protein sequence ID" value="CAF4298945.1"/>
    <property type="molecule type" value="Genomic_DNA"/>
</dbReference>
<dbReference type="Proteomes" id="UP000663851">
    <property type="component" value="Unassembled WGS sequence"/>
</dbReference>
<evidence type="ECO:0000313" key="4">
    <source>
        <dbReference type="EMBL" id="CAF3592911.1"/>
    </source>
</evidence>
<dbReference type="Proteomes" id="UP000663873">
    <property type="component" value="Unassembled WGS sequence"/>
</dbReference>
<evidence type="ECO:0000313" key="8">
    <source>
        <dbReference type="EMBL" id="CAF4460786.1"/>
    </source>
</evidence>
<dbReference type="Proteomes" id="UP000663869">
    <property type="component" value="Unassembled WGS sequence"/>
</dbReference>
<dbReference type="EMBL" id="CAJOBP010003278">
    <property type="protein sequence ID" value="CAF4397834.1"/>
    <property type="molecule type" value="Genomic_DNA"/>
</dbReference>
<accession>A0A817UW02</accession>
<name>A0A817UW02_9BILA</name>
<dbReference type="EMBL" id="CAJNXB010000027">
    <property type="protein sequence ID" value="CAF2991501.1"/>
    <property type="molecule type" value="Genomic_DNA"/>
</dbReference>
<dbReference type="EMBL" id="CAJNYU010002708">
    <property type="protein sequence ID" value="CAF3592911.1"/>
    <property type="molecule type" value="Genomic_DNA"/>
</dbReference>
<evidence type="ECO:0000313" key="12">
    <source>
        <dbReference type="Proteomes" id="UP000663873"/>
    </source>
</evidence>
<dbReference type="Proteomes" id="UP000663833">
    <property type="component" value="Unassembled WGS sequence"/>
</dbReference>
<dbReference type="EMBL" id="CAJNYV010003989">
    <property type="protein sequence ID" value="CAF3625545.1"/>
    <property type="molecule type" value="Genomic_DNA"/>
</dbReference>
<evidence type="ECO:0000313" key="9">
    <source>
        <dbReference type="EMBL" id="CAF4536418.1"/>
    </source>
</evidence>
<evidence type="ECO:0000313" key="6">
    <source>
        <dbReference type="EMBL" id="CAF4298945.1"/>
    </source>
</evidence>
<sequence>MIGYHLDDVRQALYKYTSILLSDRHIISTMNSLSEDSMQLVDLLDELILIIMYKVKPKVLLLCSTITIDNNRLAKLALDMYHSIDLTFKYFQSPYQFIIPRFYTHFMPCIINNIQLTH</sequence>
<evidence type="ECO:0000313" key="1">
    <source>
        <dbReference type="EMBL" id="CAF2991501.1"/>
    </source>
</evidence>
<dbReference type="EMBL" id="CAJNYD010003063">
    <property type="protein sequence ID" value="CAF3474126.1"/>
    <property type="molecule type" value="Genomic_DNA"/>
</dbReference>
<evidence type="ECO:0000313" key="5">
    <source>
        <dbReference type="EMBL" id="CAF3625545.1"/>
    </source>
</evidence>
<gene>
    <name evidence="4" type="ORF">FME351_LOCUS21548</name>
    <name evidence="2" type="ORF">GRG538_LOCUS4394</name>
    <name evidence="6" type="ORF">HFQ381_LOCUS13420</name>
    <name evidence="5" type="ORF">KIK155_LOCUS22141</name>
    <name evidence="3" type="ORF">LUA448_LOCUS23581</name>
    <name evidence="10" type="ORF">QYT958_LOCUS9124</name>
    <name evidence="1" type="ORF">TIS948_LOCUS985</name>
    <name evidence="9" type="ORF">TOA249_LOCUS6137</name>
    <name evidence="8" type="ORF">TSG867_LOCUS17795</name>
    <name evidence="7" type="ORF">UJA718_LOCUS18886</name>
</gene>
<dbReference type="EMBL" id="CAJOBQ010001151">
    <property type="protein sequence ID" value="CAF4460786.1"/>
    <property type="molecule type" value="Genomic_DNA"/>
</dbReference>
<dbReference type="EMBL" id="CAJOBR010000948">
    <property type="protein sequence ID" value="CAF4563223.1"/>
    <property type="molecule type" value="Genomic_DNA"/>
</dbReference>
<evidence type="ECO:0000313" key="11">
    <source>
        <dbReference type="Proteomes" id="UP000663872"/>
    </source>
</evidence>
<dbReference type="Proteomes" id="UP000663848">
    <property type="component" value="Unassembled WGS sequence"/>
</dbReference>
<evidence type="ECO:0000313" key="3">
    <source>
        <dbReference type="EMBL" id="CAF3474126.1"/>
    </source>
</evidence>
<evidence type="ECO:0000313" key="7">
    <source>
        <dbReference type="EMBL" id="CAF4397834.1"/>
    </source>
</evidence>
<evidence type="ECO:0000313" key="2">
    <source>
        <dbReference type="EMBL" id="CAF3338429.1"/>
    </source>
</evidence>
<organism evidence="2 11">
    <name type="scientific">Rotaria socialis</name>
    <dbReference type="NCBI Taxonomy" id="392032"/>
    <lineage>
        <taxon>Eukaryota</taxon>
        <taxon>Metazoa</taxon>
        <taxon>Spiralia</taxon>
        <taxon>Gnathifera</taxon>
        <taxon>Rotifera</taxon>
        <taxon>Eurotatoria</taxon>
        <taxon>Bdelloidea</taxon>
        <taxon>Philodinida</taxon>
        <taxon>Philodinidae</taxon>
        <taxon>Rotaria</taxon>
    </lineage>
</organism>
<protein>
    <submittedName>
        <fullName evidence="2">Uncharacterized protein</fullName>
    </submittedName>
</protein>
<dbReference type="EMBL" id="CAJNYT010000219">
    <property type="protein sequence ID" value="CAF3338429.1"/>
    <property type="molecule type" value="Genomic_DNA"/>
</dbReference>
<proteinExistence type="predicted"/>
<dbReference type="Proteomes" id="UP000663838">
    <property type="component" value="Unassembled WGS sequence"/>
</dbReference>
<evidence type="ECO:0000313" key="10">
    <source>
        <dbReference type="EMBL" id="CAF4563223.1"/>
    </source>
</evidence>
<keyword evidence="12" id="KW-1185">Reference proteome</keyword>
<dbReference type="AlphaFoldDB" id="A0A817UW02"/>
<comment type="caution">
    <text evidence="2">The sequence shown here is derived from an EMBL/GenBank/DDBJ whole genome shotgun (WGS) entry which is preliminary data.</text>
</comment>